<reference evidence="2 3" key="1">
    <citation type="submission" date="2019-02" db="EMBL/GenBank/DDBJ databases">
        <title>Draft genome sequence of Amycolatopsis sp. 8-3EHSu isolated from roots of Suaeda maritima.</title>
        <authorList>
            <person name="Duangmal K."/>
            <person name="Chantavorakit T."/>
        </authorList>
    </citation>
    <scope>NUCLEOTIDE SEQUENCE [LARGE SCALE GENOMIC DNA]</scope>
    <source>
        <strain evidence="2 3">8-3EHSu</strain>
    </source>
</reference>
<accession>A0A4Q7JCF6</accession>
<feature type="transmembrane region" description="Helical" evidence="1">
    <location>
        <begin position="129"/>
        <end position="150"/>
    </location>
</feature>
<evidence type="ECO:0008006" key="4">
    <source>
        <dbReference type="Google" id="ProtNLM"/>
    </source>
</evidence>
<keyword evidence="1" id="KW-0812">Transmembrane</keyword>
<feature type="transmembrane region" description="Helical" evidence="1">
    <location>
        <begin position="18"/>
        <end position="39"/>
    </location>
</feature>
<feature type="transmembrane region" description="Helical" evidence="1">
    <location>
        <begin position="105"/>
        <end position="122"/>
    </location>
</feature>
<sequence>MTDVDAGRAKYLEKRLLFAVRVVLLGVPLVIQFGVYGLHFLVTQPVYGVELAMYLVLAVIGVSVAAISLARGRVPAVARVVGAVALLVCSVVLSAVLSLDPVPRAEHWSFSLIGWYALALLFDTRLFWFALFVVAHTTISVLPLVINGITVEDFSAVAVIVVAVSGFQVGVAMSALAVRRISASAAQRSLRLEAAAVAEEAAAAAARNRAWRYADLQTTTIPLLEGFARNELDPRDPGVRHRCAVEAARMRRLFGENDKVDDRLVHDLGAIIDVAERLGASVHLSVRGTPLTVPERVRHQLVAPVSEAVVSARSAVRLTVMYTPDRVRIGVRCAATDPSPAPGADVEVTRSVRDGQLWLEVSWRSR</sequence>
<organism evidence="2 3">
    <name type="scientific">Amycolatopsis suaedae</name>
    <dbReference type="NCBI Taxonomy" id="2510978"/>
    <lineage>
        <taxon>Bacteria</taxon>
        <taxon>Bacillati</taxon>
        <taxon>Actinomycetota</taxon>
        <taxon>Actinomycetes</taxon>
        <taxon>Pseudonocardiales</taxon>
        <taxon>Pseudonocardiaceae</taxon>
        <taxon>Amycolatopsis</taxon>
    </lineage>
</organism>
<evidence type="ECO:0000313" key="2">
    <source>
        <dbReference type="EMBL" id="RZQ64818.1"/>
    </source>
</evidence>
<protein>
    <recommendedName>
        <fullName evidence="4">Histidine kinase</fullName>
    </recommendedName>
</protein>
<keyword evidence="3" id="KW-1185">Reference proteome</keyword>
<evidence type="ECO:0000256" key="1">
    <source>
        <dbReference type="SAM" id="Phobius"/>
    </source>
</evidence>
<gene>
    <name evidence="2" type="ORF">EWH70_08005</name>
</gene>
<dbReference type="Proteomes" id="UP000292003">
    <property type="component" value="Unassembled WGS sequence"/>
</dbReference>
<dbReference type="RefSeq" id="WP_130474617.1">
    <property type="nucleotide sequence ID" value="NZ_SFCC01000003.1"/>
</dbReference>
<proteinExistence type="predicted"/>
<evidence type="ECO:0000313" key="3">
    <source>
        <dbReference type="Proteomes" id="UP000292003"/>
    </source>
</evidence>
<dbReference type="EMBL" id="SFCC01000003">
    <property type="protein sequence ID" value="RZQ64818.1"/>
    <property type="molecule type" value="Genomic_DNA"/>
</dbReference>
<feature type="transmembrane region" description="Helical" evidence="1">
    <location>
        <begin position="156"/>
        <end position="178"/>
    </location>
</feature>
<dbReference type="AlphaFoldDB" id="A0A4Q7JCF6"/>
<comment type="caution">
    <text evidence="2">The sequence shown here is derived from an EMBL/GenBank/DDBJ whole genome shotgun (WGS) entry which is preliminary data.</text>
</comment>
<name>A0A4Q7JCF6_9PSEU</name>
<feature type="transmembrane region" description="Helical" evidence="1">
    <location>
        <begin position="77"/>
        <end position="99"/>
    </location>
</feature>
<feature type="transmembrane region" description="Helical" evidence="1">
    <location>
        <begin position="51"/>
        <end position="70"/>
    </location>
</feature>
<keyword evidence="1" id="KW-0472">Membrane</keyword>
<keyword evidence="1" id="KW-1133">Transmembrane helix</keyword>
<dbReference type="OrthoDB" id="5125370at2"/>